<dbReference type="Proteomes" id="UP000198668">
    <property type="component" value="Unassembled WGS sequence"/>
</dbReference>
<evidence type="ECO:0000313" key="3">
    <source>
        <dbReference type="Proteomes" id="UP000198668"/>
    </source>
</evidence>
<dbReference type="RefSeq" id="WP_047390444.1">
    <property type="nucleotide sequence ID" value="NZ_FOQE01000026.1"/>
</dbReference>
<proteinExistence type="predicted"/>
<keyword evidence="3" id="KW-1185">Reference proteome</keyword>
<dbReference type="AlphaFoldDB" id="A0A1I3D140"/>
<organism evidence="2 3">
    <name type="scientific">Pisciglobus halotolerans</name>
    <dbReference type="NCBI Taxonomy" id="745365"/>
    <lineage>
        <taxon>Bacteria</taxon>
        <taxon>Bacillati</taxon>
        <taxon>Bacillota</taxon>
        <taxon>Bacilli</taxon>
        <taxon>Lactobacillales</taxon>
        <taxon>Carnobacteriaceae</taxon>
    </lineage>
</organism>
<gene>
    <name evidence="2" type="ORF">SAMN04489868_12634</name>
</gene>
<protein>
    <recommendedName>
        <fullName evidence="1">DUF1659 domain-containing protein</fullName>
    </recommendedName>
</protein>
<accession>A0A1I3D140</accession>
<sequence length="67" mass="7734">MQKEWNKGAIEVYFEDVENEKVIRRSYGNTIEQVNEDQVAGFTAAIESLTALPLAHTVVVEQYKYIR</sequence>
<dbReference type="OrthoDB" id="2157050at2"/>
<reference evidence="2 3" key="1">
    <citation type="submission" date="2016-10" db="EMBL/GenBank/DDBJ databases">
        <authorList>
            <person name="de Groot N.N."/>
        </authorList>
    </citation>
    <scope>NUCLEOTIDE SEQUENCE [LARGE SCALE GENOMIC DNA]</scope>
    <source>
        <strain evidence="2 3">DSM 27630</strain>
    </source>
</reference>
<evidence type="ECO:0000313" key="2">
    <source>
        <dbReference type="EMBL" id="SFH80423.1"/>
    </source>
</evidence>
<dbReference type="EMBL" id="FOQE01000026">
    <property type="protein sequence ID" value="SFH80423.1"/>
    <property type="molecule type" value="Genomic_DNA"/>
</dbReference>
<dbReference type="InterPro" id="IPR012454">
    <property type="entry name" value="DUF1659"/>
</dbReference>
<dbReference type="Pfam" id="PF07872">
    <property type="entry name" value="DUF1659"/>
    <property type="match status" value="1"/>
</dbReference>
<feature type="domain" description="DUF1659" evidence="1">
    <location>
        <begin position="3"/>
        <end position="65"/>
    </location>
</feature>
<evidence type="ECO:0000259" key="1">
    <source>
        <dbReference type="Pfam" id="PF07872"/>
    </source>
</evidence>
<name>A0A1I3D140_9LACT</name>